<protein>
    <recommendedName>
        <fullName evidence="1">RES domain-containing protein</fullName>
    </recommendedName>
</protein>
<gene>
    <name evidence="2" type="ORF">DCO56_12145</name>
</gene>
<organism evidence="2 3">
    <name type="scientific">Sphingobacterium athyrii</name>
    <dbReference type="NCBI Taxonomy" id="2152717"/>
    <lineage>
        <taxon>Bacteria</taxon>
        <taxon>Pseudomonadati</taxon>
        <taxon>Bacteroidota</taxon>
        <taxon>Sphingobacteriia</taxon>
        <taxon>Sphingobacteriales</taxon>
        <taxon>Sphingobacteriaceae</taxon>
        <taxon>Sphingobacterium</taxon>
    </lineage>
</organism>
<dbReference type="OrthoDB" id="648213at2"/>
<dbReference type="EMBL" id="QCXX01000003">
    <property type="protein sequence ID" value="PUV24115.1"/>
    <property type="molecule type" value="Genomic_DNA"/>
</dbReference>
<dbReference type="SMART" id="SM00953">
    <property type="entry name" value="RES"/>
    <property type="match status" value="1"/>
</dbReference>
<dbReference type="InterPro" id="IPR041206">
    <property type="entry name" value="HEPN/RES_NTD1"/>
</dbReference>
<evidence type="ECO:0000259" key="1">
    <source>
        <dbReference type="SMART" id="SM00953"/>
    </source>
</evidence>
<proteinExistence type="predicted"/>
<dbReference type="AlphaFoldDB" id="A0A363NTG7"/>
<dbReference type="Pfam" id="PF08808">
    <property type="entry name" value="RES"/>
    <property type="match status" value="1"/>
</dbReference>
<dbReference type="Proteomes" id="UP000250831">
    <property type="component" value="Unassembled WGS sequence"/>
</dbReference>
<sequence length="354" mass="40967">MNCCVNCFADQGLRNRIEAESNGKGLCDFCESKDVFVIACEELSDIFDALFELYINHPTAALSLKDDRPVSMHEHLICYWPKLFDSNKLKSKDVKQLLNQIGRGWVGFKESLFEEPVELQIYLNGEANDDSHRMQWEKFASEIKEENRFFITNTLDLELLESTFSRFAKTYPAGTHFYRARISDRPLEIDELGKPPKQFTTPGRANPVGIPYLYISESEETTFYETRVSLHESISIGRFTLIAPLQIISLKNIEDYGPFEIQDRGFDIEEFMLVRSYLLKLEEELSKPVRKQDVNLDYLPTQYLCEYIKSLGFHAVEYRSAMKVGGYNLAVFNDADLVCTGVKHYHVKGLKYDW</sequence>
<comment type="caution">
    <text evidence="2">The sequence shown here is derived from an EMBL/GenBank/DDBJ whole genome shotgun (WGS) entry which is preliminary data.</text>
</comment>
<name>A0A363NTG7_9SPHI</name>
<reference evidence="2 3" key="1">
    <citation type="submission" date="2018-04" db="EMBL/GenBank/DDBJ databases">
        <title>Sphingobacterium sp. M46 Genome.</title>
        <authorList>
            <person name="Cheng J."/>
            <person name="Li Y."/>
        </authorList>
    </citation>
    <scope>NUCLEOTIDE SEQUENCE [LARGE SCALE GENOMIC DNA]</scope>
    <source>
        <strain evidence="2 3">M46</strain>
    </source>
</reference>
<evidence type="ECO:0000313" key="3">
    <source>
        <dbReference type="Proteomes" id="UP000250831"/>
    </source>
</evidence>
<accession>A0A363NTG7</accession>
<dbReference type="Pfam" id="PF18870">
    <property type="entry name" value="HEPN_RES_NTD1"/>
    <property type="match status" value="1"/>
</dbReference>
<evidence type="ECO:0000313" key="2">
    <source>
        <dbReference type="EMBL" id="PUV24115.1"/>
    </source>
</evidence>
<dbReference type="RefSeq" id="WP_108634043.1">
    <property type="nucleotide sequence ID" value="NZ_QCXX01000003.1"/>
</dbReference>
<keyword evidence="3" id="KW-1185">Reference proteome</keyword>
<dbReference type="InterPro" id="IPR014914">
    <property type="entry name" value="RES_dom"/>
</dbReference>
<feature type="domain" description="RES" evidence="1">
    <location>
        <begin position="188"/>
        <end position="342"/>
    </location>
</feature>